<dbReference type="RefSeq" id="WP_045055604.1">
    <property type="nucleotide sequence ID" value="NZ_CAWMDP010000003.1"/>
</dbReference>
<dbReference type="GO" id="GO:0042907">
    <property type="term" value="F:xanthine transmembrane transporter activity"/>
    <property type="evidence" value="ECO:0007669"/>
    <property type="project" value="TreeGrafter"/>
</dbReference>
<gene>
    <name evidence="4" type="ORF">UH38_15580</name>
</gene>
<organism evidence="4 5">
    <name type="scientific">Aliterella atlantica CENA595</name>
    <dbReference type="NCBI Taxonomy" id="1618023"/>
    <lineage>
        <taxon>Bacteria</taxon>
        <taxon>Bacillati</taxon>
        <taxon>Cyanobacteriota</taxon>
        <taxon>Cyanophyceae</taxon>
        <taxon>Chroococcidiopsidales</taxon>
        <taxon>Aliterellaceae</taxon>
        <taxon>Aliterella</taxon>
    </lineage>
</organism>
<dbReference type="STRING" id="1618023.UH38_15580"/>
<dbReference type="OrthoDB" id="9805749at2"/>
<comment type="caution">
    <text evidence="4">The sequence shown here is derived from an EMBL/GenBank/DDBJ whole genome shotgun (WGS) entry which is preliminary data.</text>
</comment>
<protein>
    <submittedName>
        <fullName evidence="4">Uncharacterized protein</fullName>
    </submittedName>
</protein>
<accession>A0A0D8ZR44</accession>
<keyword evidence="3" id="KW-0812">Transmembrane</keyword>
<keyword evidence="3" id="KW-1133">Transmembrane helix</keyword>
<keyword evidence="3" id="KW-0472">Membrane</keyword>
<feature type="transmembrane region" description="Helical" evidence="3">
    <location>
        <begin position="68"/>
        <end position="85"/>
    </location>
</feature>
<dbReference type="GO" id="GO:0005886">
    <property type="term" value="C:plasma membrane"/>
    <property type="evidence" value="ECO:0007669"/>
    <property type="project" value="TreeGrafter"/>
</dbReference>
<evidence type="ECO:0000256" key="2">
    <source>
        <dbReference type="ARBA" id="ARBA00022448"/>
    </source>
</evidence>
<keyword evidence="5" id="KW-1185">Reference proteome</keyword>
<dbReference type="AlphaFoldDB" id="A0A0D8ZR44"/>
<evidence type="ECO:0000256" key="3">
    <source>
        <dbReference type="SAM" id="Phobius"/>
    </source>
</evidence>
<dbReference type="Proteomes" id="UP000032452">
    <property type="component" value="Unassembled WGS sequence"/>
</dbReference>
<evidence type="ECO:0000256" key="1">
    <source>
        <dbReference type="ARBA" id="ARBA00008821"/>
    </source>
</evidence>
<dbReference type="PANTHER" id="PTHR42810:SF2">
    <property type="entry name" value="PURINE PERMEASE C1399.01C-RELATED"/>
    <property type="match status" value="1"/>
</dbReference>
<comment type="similarity">
    <text evidence="1">Belongs to the nucleobase:cation symporter-2 (NCS2) (TC 2.A.40) family.</text>
</comment>
<feature type="transmembrane region" description="Helical" evidence="3">
    <location>
        <begin position="33"/>
        <end position="56"/>
    </location>
</feature>
<name>A0A0D8ZR44_9CYAN</name>
<sequence length="87" mass="9444">MTQTDVHQESHGIVENQSPFLHGLNDKPPFKDALFVGLQHVCAIFIPVCTPGLPIAGALRLDPARASYILGMSLFVSGLNTFIQVNK</sequence>
<proteinExistence type="inferred from homology"/>
<evidence type="ECO:0000313" key="4">
    <source>
        <dbReference type="EMBL" id="KJH70822.1"/>
    </source>
</evidence>
<dbReference type="PANTHER" id="PTHR42810">
    <property type="entry name" value="PURINE PERMEASE C1399.01C-RELATED"/>
    <property type="match status" value="1"/>
</dbReference>
<reference evidence="4 5" key="1">
    <citation type="submission" date="2015-02" db="EMBL/GenBank/DDBJ databases">
        <title>Draft genome of a novel marine cyanobacterium (Chroococcales) isolated from South Atlantic Ocean.</title>
        <authorList>
            <person name="Rigonato J."/>
            <person name="Alvarenga D.O."/>
            <person name="Branco L.H."/>
            <person name="Varani A.M."/>
            <person name="Brandini F.P."/>
            <person name="Fiore M.F."/>
        </authorList>
    </citation>
    <scope>NUCLEOTIDE SEQUENCE [LARGE SCALE GENOMIC DNA]</scope>
    <source>
        <strain evidence="4 5">CENA595</strain>
    </source>
</reference>
<dbReference type="EMBL" id="JYON01000017">
    <property type="protein sequence ID" value="KJH70822.1"/>
    <property type="molecule type" value="Genomic_DNA"/>
</dbReference>
<keyword evidence="2" id="KW-0813">Transport</keyword>
<evidence type="ECO:0000313" key="5">
    <source>
        <dbReference type="Proteomes" id="UP000032452"/>
    </source>
</evidence>